<dbReference type="InterPro" id="IPR036291">
    <property type="entry name" value="NAD(P)-bd_dom_sf"/>
</dbReference>
<evidence type="ECO:0000256" key="2">
    <source>
        <dbReference type="ARBA" id="ARBA00023002"/>
    </source>
</evidence>
<dbReference type="PANTHER" id="PTHR43477:SF1">
    <property type="entry name" value="DIHYDROANTICAPSIN 7-DEHYDROGENASE"/>
    <property type="match status" value="1"/>
</dbReference>
<dbReference type="Gene3D" id="3.40.50.720">
    <property type="entry name" value="NAD(P)-binding Rossmann-like Domain"/>
    <property type="match status" value="1"/>
</dbReference>
<keyword evidence="2" id="KW-0560">Oxidoreductase</keyword>
<comment type="similarity">
    <text evidence="1">Belongs to the short-chain dehydrogenases/reductases (SDR) family.</text>
</comment>
<accession>A0A4V2L1R3</accession>
<organism evidence="3 4">
    <name type="scientific">Lactiplantibacillus paraplantarum</name>
    <dbReference type="NCBI Taxonomy" id="60520"/>
    <lineage>
        <taxon>Bacteria</taxon>
        <taxon>Bacillati</taxon>
        <taxon>Bacillota</taxon>
        <taxon>Bacilli</taxon>
        <taxon>Lactobacillales</taxon>
        <taxon>Lactobacillaceae</taxon>
        <taxon>Lactiplantibacillus</taxon>
    </lineage>
</organism>
<reference evidence="3 4" key="1">
    <citation type="submission" date="2019-01" db="EMBL/GenBank/DDBJ databases">
        <title>Draft genome sequence of Lactobacillus paraplantarum OSY-TC318, a Producer of the novel lantibiotic Paraplantaracin TC318.</title>
        <authorList>
            <person name="Hussein W.E."/>
            <person name="Huang E."/>
            <person name="Yousef A.E."/>
        </authorList>
    </citation>
    <scope>NUCLEOTIDE SEQUENCE [LARGE SCALE GENOMIC DNA]</scope>
    <source>
        <strain evidence="3 4">OSY-TC318</strain>
    </source>
</reference>
<dbReference type="PRINTS" id="PR00081">
    <property type="entry name" value="GDHRDH"/>
</dbReference>
<dbReference type="PANTHER" id="PTHR43477">
    <property type="entry name" value="DIHYDROANTICAPSIN 7-DEHYDROGENASE"/>
    <property type="match status" value="1"/>
</dbReference>
<evidence type="ECO:0000313" key="4">
    <source>
        <dbReference type="Proteomes" id="UP000292648"/>
    </source>
</evidence>
<proteinExistence type="inferred from homology"/>
<dbReference type="Pfam" id="PF13561">
    <property type="entry name" value="adh_short_C2"/>
    <property type="match status" value="1"/>
</dbReference>
<sequence length="254" mass="27110">MIASRLSFFILRRKLKMQFEQRILVVGGTSGFGMEITRQALQHGARVHIIGRTTAHVAAAVKKLGTPDRLMGTALEAQNKDQLTAFFENNAGFDHVISMLGGAMGGGFLDNSVAAIRQTVEAKFFANLQLAQIASRHLNQHGSLIFTSGAGGRPDNASGAIIGNQAINTMVAGLAVELAPNYRVNAVAPTWTPTGLWRQLSAEQLATQTAEVSDGNPLKRVATPAEVATAYLYLMQNQFVTGQVLHVDGGVELA</sequence>
<protein>
    <submittedName>
        <fullName evidence="3">SDR family oxidoreductase</fullName>
    </submittedName>
</protein>
<dbReference type="AlphaFoldDB" id="A0A4V2L1R3"/>
<dbReference type="Proteomes" id="UP000292648">
    <property type="component" value="Unassembled WGS sequence"/>
</dbReference>
<gene>
    <name evidence="3" type="ORF">EUZ87_08470</name>
</gene>
<comment type="caution">
    <text evidence="3">The sequence shown here is derived from an EMBL/GenBank/DDBJ whole genome shotgun (WGS) entry which is preliminary data.</text>
</comment>
<dbReference type="InterPro" id="IPR051122">
    <property type="entry name" value="SDR_DHRS6-like"/>
</dbReference>
<dbReference type="GO" id="GO:0016491">
    <property type="term" value="F:oxidoreductase activity"/>
    <property type="evidence" value="ECO:0007669"/>
    <property type="project" value="UniProtKB-KW"/>
</dbReference>
<evidence type="ECO:0000313" key="3">
    <source>
        <dbReference type="EMBL" id="TBX42332.1"/>
    </source>
</evidence>
<evidence type="ECO:0000256" key="1">
    <source>
        <dbReference type="ARBA" id="ARBA00006484"/>
    </source>
</evidence>
<dbReference type="SUPFAM" id="SSF51735">
    <property type="entry name" value="NAD(P)-binding Rossmann-fold domains"/>
    <property type="match status" value="1"/>
</dbReference>
<dbReference type="InterPro" id="IPR002347">
    <property type="entry name" value="SDR_fam"/>
</dbReference>
<dbReference type="EMBL" id="SEHH01000059">
    <property type="protein sequence ID" value="TBX42332.1"/>
    <property type="molecule type" value="Genomic_DNA"/>
</dbReference>
<name>A0A4V2L1R3_9LACO</name>